<feature type="region of interest" description="Disordered" evidence="6">
    <location>
        <begin position="365"/>
        <end position="385"/>
    </location>
</feature>
<evidence type="ECO:0000313" key="9">
    <source>
        <dbReference type="Proteomes" id="UP000253426"/>
    </source>
</evidence>
<feature type="transmembrane region" description="Helical" evidence="7">
    <location>
        <begin position="426"/>
        <end position="455"/>
    </location>
</feature>
<evidence type="ECO:0000256" key="3">
    <source>
        <dbReference type="ARBA" id="ARBA00022692"/>
    </source>
</evidence>
<feature type="transmembrane region" description="Helical" evidence="7">
    <location>
        <begin position="88"/>
        <end position="111"/>
    </location>
</feature>
<feature type="transmembrane region" description="Helical" evidence="7">
    <location>
        <begin position="270"/>
        <end position="293"/>
    </location>
</feature>
<dbReference type="Pfam" id="PF07332">
    <property type="entry name" value="Phage_holin_3_6"/>
    <property type="match status" value="1"/>
</dbReference>
<evidence type="ECO:0000256" key="2">
    <source>
        <dbReference type="ARBA" id="ARBA00022475"/>
    </source>
</evidence>
<reference evidence="8 9" key="1">
    <citation type="submission" date="2018-06" db="EMBL/GenBank/DDBJ databases">
        <title>Genomic Encyclopedia of Type Strains, Phase IV (KMG-IV): sequencing the most valuable type-strain genomes for metagenomic binning, comparative biology and taxonomic classification.</title>
        <authorList>
            <person name="Goeker M."/>
        </authorList>
    </citation>
    <scope>NUCLEOTIDE SEQUENCE [LARGE SCALE GENOMIC DNA]</scope>
    <source>
        <strain evidence="8 9">DSM 25532</strain>
    </source>
</reference>
<protein>
    <submittedName>
        <fullName evidence="8">YihY family inner membrane protein</fullName>
    </submittedName>
</protein>
<dbReference type="NCBIfam" id="TIGR00765">
    <property type="entry name" value="yihY_not_rbn"/>
    <property type="match status" value="1"/>
</dbReference>
<evidence type="ECO:0000256" key="4">
    <source>
        <dbReference type="ARBA" id="ARBA00022989"/>
    </source>
</evidence>
<keyword evidence="2" id="KW-1003">Cell membrane</keyword>
<dbReference type="PANTHER" id="PTHR30213:SF1">
    <property type="entry name" value="INNER MEMBRANE PROTEIN YHJD"/>
    <property type="match status" value="1"/>
</dbReference>
<feature type="transmembrane region" description="Helical" evidence="7">
    <location>
        <begin position="236"/>
        <end position="258"/>
    </location>
</feature>
<keyword evidence="5 7" id="KW-0472">Membrane</keyword>
<keyword evidence="4 7" id="KW-1133">Transmembrane helix</keyword>
<dbReference type="GO" id="GO:0005886">
    <property type="term" value="C:plasma membrane"/>
    <property type="evidence" value="ECO:0007669"/>
    <property type="project" value="UniProtKB-SubCell"/>
</dbReference>
<organism evidence="8 9">
    <name type="scientific">Roseimicrobium gellanilyticum</name>
    <dbReference type="NCBI Taxonomy" id="748857"/>
    <lineage>
        <taxon>Bacteria</taxon>
        <taxon>Pseudomonadati</taxon>
        <taxon>Verrucomicrobiota</taxon>
        <taxon>Verrucomicrobiia</taxon>
        <taxon>Verrucomicrobiales</taxon>
        <taxon>Verrucomicrobiaceae</taxon>
        <taxon>Roseimicrobium</taxon>
    </lineage>
</organism>
<dbReference type="AlphaFoldDB" id="A0A366HTL7"/>
<comment type="caution">
    <text evidence="8">The sequence shown here is derived from an EMBL/GenBank/DDBJ whole genome shotgun (WGS) entry which is preliminary data.</text>
</comment>
<dbReference type="Proteomes" id="UP000253426">
    <property type="component" value="Unassembled WGS sequence"/>
</dbReference>
<dbReference type="Pfam" id="PF03631">
    <property type="entry name" value="Virul_fac_BrkB"/>
    <property type="match status" value="1"/>
</dbReference>
<feature type="transmembrane region" description="Helical" evidence="7">
    <location>
        <begin position="149"/>
        <end position="168"/>
    </location>
</feature>
<evidence type="ECO:0000256" key="5">
    <source>
        <dbReference type="ARBA" id="ARBA00023136"/>
    </source>
</evidence>
<evidence type="ECO:0000256" key="6">
    <source>
        <dbReference type="SAM" id="MobiDB-lite"/>
    </source>
</evidence>
<evidence type="ECO:0000313" key="8">
    <source>
        <dbReference type="EMBL" id="RBP47633.1"/>
    </source>
</evidence>
<name>A0A366HTL7_9BACT</name>
<keyword evidence="9" id="KW-1185">Reference proteome</keyword>
<accession>A0A366HTL7</accession>
<feature type="transmembrane region" description="Helical" evidence="7">
    <location>
        <begin position="461"/>
        <end position="485"/>
    </location>
</feature>
<evidence type="ECO:0000256" key="1">
    <source>
        <dbReference type="ARBA" id="ARBA00004651"/>
    </source>
</evidence>
<gene>
    <name evidence="8" type="ORF">DES53_101430</name>
</gene>
<dbReference type="PANTHER" id="PTHR30213">
    <property type="entry name" value="INNER MEMBRANE PROTEIN YHJD"/>
    <property type="match status" value="1"/>
</dbReference>
<feature type="transmembrane region" description="Helical" evidence="7">
    <location>
        <begin position="305"/>
        <end position="324"/>
    </location>
</feature>
<comment type="subcellular location">
    <subcellularLocation>
        <location evidence="1">Cell membrane</location>
        <topology evidence="1">Multi-pass membrane protein</topology>
    </subcellularLocation>
</comment>
<feature type="transmembrane region" description="Helical" evidence="7">
    <location>
        <begin position="197"/>
        <end position="216"/>
    </location>
</feature>
<dbReference type="InterPro" id="IPR009937">
    <property type="entry name" value="Phage_holin_3_6"/>
</dbReference>
<sequence length="513" mass="55712">MPLGVRPYRCIAGCHFTLKFSLRRDPCMKPPKKWQPRMHAQILAPPLEASPPDAPATEPLHARGWLKLFRDTFRGWSEDKALRLAAALAYYSVFSIAPLLVITIAIAGLVLGDDAASGKLYDAMKGYIGGQAATGVQAMVESASRPKSGIIATVVGGATLLLGASGVLGQLKDALNTIWEVEVKKGVGLAFMIRSKFLNFGMVLVIGLLLLVSLLLSSFLTSLNQSFEQILALPAWVWTIVASLVSLGVISTLFAMLFKILPDACIRWRDVWIGALITAVLFELGKFALGWYLGRESTANAYGSAGSVVLLILWVYYASCILLFGAEFTQVYAAATGHVIKPSAYAQTAPEAALKAEKNMAVSPQHGATSVDEEGETWTPEARAHRQREKVNPVFSHRLFDPVLKYLEGRGMLLSIEAKEALGQSVAILILAAVACVTLFVAWSLLAIALVGLLANHFDWPWVNAVALTGGAHLLAVIVVALLIWRRVVKGAWFAETFKELKKDRIWLRGTPH</sequence>
<dbReference type="EMBL" id="QNRR01000001">
    <property type="protein sequence ID" value="RBP47633.1"/>
    <property type="molecule type" value="Genomic_DNA"/>
</dbReference>
<proteinExistence type="predicted"/>
<dbReference type="InterPro" id="IPR017039">
    <property type="entry name" value="Virul_fac_BrkB"/>
</dbReference>
<keyword evidence="3 7" id="KW-0812">Transmembrane</keyword>
<evidence type="ECO:0000256" key="7">
    <source>
        <dbReference type="SAM" id="Phobius"/>
    </source>
</evidence>